<evidence type="ECO:0000259" key="2">
    <source>
        <dbReference type="Pfam" id="PF06025"/>
    </source>
</evidence>
<dbReference type="InterPro" id="IPR010314">
    <property type="entry name" value="E3_Ub_ligase_DUF913"/>
</dbReference>
<proteinExistence type="predicted"/>
<protein>
    <recommendedName>
        <fullName evidence="2">DUF913 domain-containing protein</fullName>
    </recommendedName>
</protein>
<comment type="caution">
    <text evidence="3">The sequence shown here is derived from an EMBL/GenBank/DDBJ whole genome shotgun (WGS) entry which is preliminary data.</text>
</comment>
<keyword evidence="4" id="KW-1185">Reference proteome</keyword>
<feature type="region of interest" description="Disordered" evidence="1">
    <location>
        <begin position="1082"/>
        <end position="1105"/>
    </location>
</feature>
<evidence type="ECO:0000313" key="4">
    <source>
        <dbReference type="Proteomes" id="UP000324585"/>
    </source>
</evidence>
<feature type="region of interest" description="Disordered" evidence="1">
    <location>
        <begin position="1781"/>
        <end position="1805"/>
    </location>
</feature>
<evidence type="ECO:0000313" key="3">
    <source>
        <dbReference type="EMBL" id="KAA8493117.1"/>
    </source>
</evidence>
<dbReference type="Proteomes" id="UP000324585">
    <property type="component" value="Unassembled WGS sequence"/>
</dbReference>
<gene>
    <name evidence="3" type="ORF">FVE85_8562</name>
</gene>
<evidence type="ECO:0000256" key="1">
    <source>
        <dbReference type="SAM" id="MobiDB-lite"/>
    </source>
</evidence>
<feature type="compositionally biased region" description="Basic and acidic residues" evidence="1">
    <location>
        <begin position="27"/>
        <end position="41"/>
    </location>
</feature>
<organism evidence="3 4">
    <name type="scientific">Porphyridium purpureum</name>
    <name type="common">Red alga</name>
    <name type="synonym">Porphyridium cruentum</name>
    <dbReference type="NCBI Taxonomy" id="35688"/>
    <lineage>
        <taxon>Eukaryota</taxon>
        <taxon>Rhodophyta</taxon>
        <taxon>Bangiophyceae</taxon>
        <taxon>Porphyridiales</taxon>
        <taxon>Porphyridiaceae</taxon>
        <taxon>Porphyridium</taxon>
    </lineage>
</organism>
<sequence>MCVGVRQSAAYARRASKAKQTSASSRRTADGTHRRAARRGDGGAGAGAGTSSCLQAYIRRITQDGRARDATFLDSHFGAPSSFECAEERILSSWAPLLNVWDAVLEDFERTDPLCVLLQNQTQLRRGQAGAASEALVVAVLRASYMLLSRVSQDTRNIQVYNSLDRMVVLLGSENDDILRLALKIIRLLLSSHSEGSMASAKTHAQQKVSPDLVLALFTLSQGWGGEQSNCGLLQSCVSDGDDGIVSRSSHANAVPSRGCRVAFPTLEADGDHGVVYSADDVCTVLQAYREYCTEPSGSSMESQLSLFAWYLEDGSRGSRGRSGASSHSSPLPSFSLRLRALIALRSARAFQDYARARRAHVSIRLLALISLLSLPHSVLGSVLGVGSGASGVTNSSWQGQDVVLSLIYQEPELVGDLFALARFGAFPHEASAGRQDERRGRAQKQELHALAIRSVQCLSMICTLKKSQVHVLCGVSSHHGALPTLIRNAIARLHVSTLSQSGSHRNSEDGPPGENAKLAAGSSFFEQDIREGYCAGFESLDIEYVHALLTLLSSVMSPSASNLDASGILHAITSILKLPLPCLVRLLRKSVALLELYFGITDRHGANLFCNLGGLSIIVQRITELVVGVGGSSTLDLVEKHSLLHSLVLGLHGEQNELRDQERVASAARLHAMFGEYIRRTKALKSSASTKNAGVSGNESEVGDYADVNMDREEGAGSDAVLSSAQYKELQDLDEMIERICLALRGECRGNDPMVGSPSVAGERAAFLPGATADGDEIEHEGRFDKNLVMNRSIMHASLTRGFLNYSAGSTLWSLFSLLALAYRFAGRDRIHELLLRPRGNGSPGSGFERALRDIIARPFLFGTALFSASIRFLTDAINAEPTIVPALLTARVDVSFLRAVQLGLPPNAEAQAVVLPMLTCLCLSMRALENVARNESNVIAPFLVRLISWPTVNSMHVEGCYAVASALDELVRHVPQLRAKCYSAIILCLQRLLEVLQCEDKSAGDGLAGGEAVAAAAMSVATTSKLSMAAKAKMACVALRITAPAISNMHDDHESDGLTFGTAVELLLSLRKVSVMHNKLSRASPGSSGTSPHTSTARAAQLVPSTAMSERELSECWLASIRAIGQKKQLVKRLWEVVNEDARILHKELLLKEASEQNSELDASEAMDTGEHHVALKVASDTMRADLCLLVGLSKSWGFSSNFWWKHSSDLGSADVQAGDCCAFIALIGTCERLARVHIARKYRGLKVEEMTNNTDSNWVSGLSGASVWCLKSNLSQRIDPFLAGSVTEQVYALVEKSDGMGPERIIPSKDALLSRVSSALRVPQAMACDIGTRAGPQTTLHTYAEVLGLGRSLALLTSVCEKLYVILARGVSAQPRRMGGGDSSRTGASRVAHSVAKTLARLVTNHISAVTWIVPGVAATDEDMSADDVTVNERAVVGWEYFHQVLVCLKQVFFMDGYGSTRVTPMCKPVALYEFFMAGGHVILSATITRLVAMTPKNLNGQMGFTNTLDEVDFDLVAQIPVDSMSALCEAMEMVLEIREVAEGSGRDIAARSRRAGDHEVSSEEDTGFFALQPSGIPLLTQLPDRNSVANMARTVNGIRNYTIELNRFALAQSAATRALHAFGSVSQLLAFCPAIYSANLGSIGSGAHGTGPDSIVAGIWSRKDLHRAACALAVEMMLEVSGTHGDVVSSVLDEGRSESLQISERRPSRLFRMNGLYENALLGLLNVIFTLADWLGSPTASAVPNGGAAASSVAPRSAGSGTELLNTEFRDALGVSAAEGDDVNLPERTLPNAEDESADPLESDELVGALAEAASPLSRVHAMNLLRPVVVGRQHDVQMLTEMGFSRERVVYTMLRMGSNGGARYTPARLEAVMDSLLSSTGESDAHVELERRWLNNVAASARAALNGSDPMQSQARPESTLSANPPAQAPRGSATGTGLDSQTPPAPKEILESPSQVAYRVVSSLRNEARAIGESVCIDQSNFTRLAAVLETWIEMQESKKGTVELDTIRIAWRGCMDADGKHNDNLSESLSDTGSSLAAVPADAFRSLVEALVKHLVFMVEENIEQIVKQESDQQQSIGLERDTLEPHFIADMICLAEKSGLITDAQRENLLCKLVSSFPVSERTQLDHQTSIKSQRVRMRLVHTISILSHQGGSAMRIALRTALPVDRMLGVLDECLQPLLREDEKQSIEATDMDTSDLSYPRPHSFVFQNTVFELAAHCFLILDAYIRYARQDDAFQMTNKREDAMVQPAVLDVSTKAADRAEGGAKGQDLRKEKRARLLTAQIPDLGEPDVQSGAQNSGIASALATATSSVLEHFVAAQRSVSSYTQPFREIVERSNASCELDRDVTGDTSACIIDRVLMRCMLAVDTNLCADLQSESHARMQLAVLQCLSSLTLDERASNNMLQGHDHQEQQTRLPSEECRLARLFRIPVLRRFGLRTYAEAVDEQHEQNLLFGNPNLNASKVESNVAFARPNMFSNKQQASSFARALLRTIIRNVAEDRGALLCAMQNEIRSLFAHEQQRSVFAEQHRADPNRRATAVPLGALVNSLGPVLVRDIPTFLAALVSTVRIRPGTGRLLYLLEDLEPNVAEDGAPSEPGSTRANRKVPTSMLPLNMAVANGAKSSPTASGVTSFVVQPEREQRQKLEETCSERGFQGEALGAPPPRVVQVVHILLGLVRVEENAHDWTGRSVDVEFVLEASVRLFVLVVLVELVELYASRESGLVSYFAEESGASEADTDGDLLERIIRSLLRQQQQQQQQQQTRSASTMPHRTGSSQGSQQLHVHQQSSVSSVLRSAISENASALVRVVLANDDEWMASRAARTLARLVEQEAKKSKPSPSTLLALTDCINSATLPLELLKQLVAMDMPTNLVMSLRRLELSAGAISPDIIRSVVRCLETLGFAAMIDAGAVAAASGGGEVGLDMDF</sequence>
<accession>A0A5J4YRS1</accession>
<feature type="region of interest" description="Disordered" evidence="1">
    <location>
        <begin position="1910"/>
        <end position="1957"/>
    </location>
</feature>
<feature type="region of interest" description="Disordered" evidence="1">
    <location>
        <begin position="2766"/>
        <end position="2791"/>
    </location>
</feature>
<feature type="domain" description="DUF913" evidence="2">
    <location>
        <begin position="851"/>
        <end position="1043"/>
    </location>
</feature>
<dbReference type="OrthoDB" id="515428at2759"/>
<feature type="region of interest" description="Disordered" evidence="1">
    <location>
        <begin position="1"/>
        <end position="48"/>
    </location>
</feature>
<feature type="compositionally biased region" description="Low complexity" evidence="1">
    <location>
        <begin position="1086"/>
        <end position="1098"/>
    </location>
</feature>
<feature type="compositionally biased region" description="Polar residues" evidence="1">
    <location>
        <begin position="1914"/>
        <end position="1930"/>
    </location>
</feature>
<reference evidence="4" key="1">
    <citation type="journal article" date="2019" name="Nat. Commun.">
        <title>Expansion of phycobilisome linker gene families in mesophilic red algae.</title>
        <authorList>
            <person name="Lee J."/>
            <person name="Kim D."/>
            <person name="Bhattacharya D."/>
            <person name="Yoon H.S."/>
        </authorList>
    </citation>
    <scope>NUCLEOTIDE SEQUENCE [LARGE SCALE GENOMIC DNA]</scope>
    <source>
        <strain evidence="4">CCMP 1328</strain>
    </source>
</reference>
<feature type="compositionally biased region" description="Polar residues" evidence="1">
    <location>
        <begin position="1939"/>
        <end position="1948"/>
    </location>
</feature>
<name>A0A5J4YRS1_PORPP</name>
<dbReference type="Pfam" id="PF06025">
    <property type="entry name" value="DUF913"/>
    <property type="match status" value="1"/>
</dbReference>
<dbReference type="EMBL" id="VRMN01000007">
    <property type="protein sequence ID" value="KAA8493117.1"/>
    <property type="molecule type" value="Genomic_DNA"/>
</dbReference>